<organism evidence="6 7">
    <name type="scientific">Trichomonas vaginalis (strain ATCC PRA-98 / G3)</name>
    <dbReference type="NCBI Taxonomy" id="412133"/>
    <lineage>
        <taxon>Eukaryota</taxon>
        <taxon>Metamonada</taxon>
        <taxon>Parabasalia</taxon>
        <taxon>Trichomonadida</taxon>
        <taxon>Trichomonadidae</taxon>
        <taxon>Trichomonas</taxon>
    </lineage>
</organism>
<dbReference type="GO" id="GO:0005315">
    <property type="term" value="F:phosphate transmembrane transporter activity"/>
    <property type="evidence" value="ECO:0000318"/>
    <property type="project" value="GO_Central"/>
</dbReference>
<dbReference type="EMBL" id="DS114062">
    <property type="protein sequence ID" value="EAX91047.1"/>
    <property type="molecule type" value="Genomic_DNA"/>
</dbReference>
<dbReference type="VEuPathDB" id="TrichDB:TVAGG3_0949070"/>
<evidence type="ECO:0000313" key="7">
    <source>
        <dbReference type="Proteomes" id="UP000001542"/>
    </source>
</evidence>
<accession>A2FVN2</accession>
<dbReference type="PANTHER" id="PTHR10283">
    <property type="entry name" value="SOLUTE CARRIER FAMILY 13 MEMBER"/>
    <property type="match status" value="1"/>
</dbReference>
<feature type="transmembrane region" description="Helical" evidence="5">
    <location>
        <begin position="510"/>
        <end position="532"/>
    </location>
</feature>
<dbReference type="InParanoid" id="A2FVN2"/>
<comment type="subcellular location">
    <subcellularLocation>
        <location evidence="1">Membrane</location>
        <topology evidence="1">Multi-pass membrane protein</topology>
    </subcellularLocation>
</comment>
<dbReference type="Proteomes" id="UP000001542">
    <property type="component" value="Unassembled WGS sequence"/>
</dbReference>
<keyword evidence="2 5" id="KW-0812">Transmembrane</keyword>
<name>A2FVN2_TRIV3</name>
<evidence type="ECO:0000256" key="1">
    <source>
        <dbReference type="ARBA" id="ARBA00004141"/>
    </source>
</evidence>
<gene>
    <name evidence="6" type="ORF">TVAG_344810</name>
</gene>
<dbReference type="STRING" id="5722.A2FVN2"/>
<keyword evidence="4 5" id="KW-0472">Membrane</keyword>
<protein>
    <submittedName>
        <fullName evidence="6">Sodium:sulfate symporter transmembrane region family protein</fullName>
    </submittedName>
</protein>
<reference evidence="6" key="1">
    <citation type="submission" date="2006-10" db="EMBL/GenBank/DDBJ databases">
        <authorList>
            <person name="Amadeo P."/>
            <person name="Zhao Q."/>
            <person name="Wortman J."/>
            <person name="Fraser-Liggett C."/>
            <person name="Carlton J."/>
        </authorList>
    </citation>
    <scope>NUCLEOTIDE SEQUENCE</scope>
    <source>
        <strain evidence="6">G3</strain>
    </source>
</reference>
<evidence type="ECO:0000256" key="5">
    <source>
        <dbReference type="SAM" id="Phobius"/>
    </source>
</evidence>
<dbReference type="eggNOG" id="KOG1281">
    <property type="taxonomic scope" value="Eukaryota"/>
</dbReference>
<evidence type="ECO:0000313" key="6">
    <source>
        <dbReference type="EMBL" id="EAX91047.1"/>
    </source>
</evidence>
<dbReference type="InterPro" id="IPR001898">
    <property type="entry name" value="SLC13A/DASS"/>
</dbReference>
<keyword evidence="3 5" id="KW-1133">Transmembrane helix</keyword>
<evidence type="ECO:0000256" key="3">
    <source>
        <dbReference type="ARBA" id="ARBA00022989"/>
    </source>
</evidence>
<dbReference type="RefSeq" id="XP_001303977.1">
    <property type="nucleotide sequence ID" value="XM_001303976.1"/>
</dbReference>
<feature type="transmembrane region" description="Helical" evidence="5">
    <location>
        <begin position="422"/>
        <end position="450"/>
    </location>
</feature>
<evidence type="ECO:0000256" key="4">
    <source>
        <dbReference type="ARBA" id="ARBA00023136"/>
    </source>
</evidence>
<dbReference type="GO" id="GO:0006797">
    <property type="term" value="P:polyphosphate metabolic process"/>
    <property type="evidence" value="ECO:0000318"/>
    <property type="project" value="GO_Central"/>
</dbReference>
<feature type="transmembrane region" description="Helical" evidence="5">
    <location>
        <begin position="114"/>
        <end position="132"/>
    </location>
</feature>
<feature type="transmembrane region" description="Helical" evidence="5">
    <location>
        <begin position="153"/>
        <end position="174"/>
    </location>
</feature>
<feature type="transmembrane region" description="Helical" evidence="5">
    <location>
        <begin position="194"/>
        <end position="227"/>
    </location>
</feature>
<evidence type="ECO:0000256" key="2">
    <source>
        <dbReference type="ARBA" id="ARBA00022692"/>
    </source>
</evidence>
<feature type="transmembrane region" description="Helical" evidence="5">
    <location>
        <begin position="64"/>
        <end position="84"/>
    </location>
</feature>
<sequence length="538" mass="58272">MLLTRHFSSGKSDKQHLLLILDLEDSDIEGINSPLEENNEEIKVVDKENEKFGVSQLNLDKSIYVRRSFATLLGVGLFFIVYMLPIFPLNPCAHTSLAIVVMVCYYWISECIPPFVASFLIPIFAVFLRIGVDPKTGLRYTAKELASMFSANFMDPVILVFLGSLTMSTALSKLQITTRVSKLVLGYFPPSRPTILLVLMFINLFSASLLSNVASTTLTLSLALPIMKNLDPKDPYNKALLFGIAWSGNCGGMITLISSPQNVIASSVVAGAKHPISFIEWLSFGAPVSITLIIAQWGYLLARFVRNDTTILRLSTNSSNEPWTTRHTLASIVTIITILMWSLGGQISWFMGHTGIAALIPVVWFYGSGVLTTDDFNTMKWSTLILLGGGLALGQTMEISGLLDLIGSIVRPYLSGVSVPMLLLALLAIEGFIASLLSSTTAASILFPLILTIANATGHAPLLVCLSALMISGAQLFHISSFPNALVSGVTEQSPDDDGPKPTYLTGVDYIIYGLPTILMSILVISTIGYMITSAIGL</sequence>
<proteinExistence type="predicted"/>
<feature type="transmembrane region" description="Helical" evidence="5">
    <location>
        <begin position="278"/>
        <end position="302"/>
    </location>
</feature>
<dbReference type="AlphaFoldDB" id="A2FVN2"/>
<feature type="transmembrane region" description="Helical" evidence="5">
    <location>
        <begin position="323"/>
        <end position="343"/>
    </location>
</feature>
<dbReference type="PANTHER" id="PTHR10283:SF92">
    <property type="entry name" value="LOW-AFFINITY PHOSPHATE TRANSPORTER PHO91"/>
    <property type="match status" value="1"/>
</dbReference>
<dbReference type="GO" id="GO:0055085">
    <property type="term" value="P:transmembrane transport"/>
    <property type="evidence" value="ECO:0000318"/>
    <property type="project" value="GO_Central"/>
</dbReference>
<dbReference type="KEGG" id="tva:4748740"/>
<keyword evidence="7" id="KW-1185">Reference proteome</keyword>
<dbReference type="GO" id="GO:0005886">
    <property type="term" value="C:plasma membrane"/>
    <property type="evidence" value="ECO:0000318"/>
    <property type="project" value="GO_Central"/>
</dbReference>
<dbReference type="GO" id="GO:0006817">
    <property type="term" value="P:phosphate ion transport"/>
    <property type="evidence" value="ECO:0000318"/>
    <property type="project" value="GO_Central"/>
</dbReference>
<reference evidence="6" key="2">
    <citation type="journal article" date="2007" name="Science">
        <title>Draft genome sequence of the sexually transmitted pathogen Trichomonas vaginalis.</title>
        <authorList>
            <person name="Carlton J.M."/>
            <person name="Hirt R.P."/>
            <person name="Silva J.C."/>
            <person name="Delcher A.L."/>
            <person name="Schatz M."/>
            <person name="Zhao Q."/>
            <person name="Wortman J.R."/>
            <person name="Bidwell S.L."/>
            <person name="Alsmark U.C.M."/>
            <person name="Besteiro S."/>
            <person name="Sicheritz-Ponten T."/>
            <person name="Noel C.J."/>
            <person name="Dacks J.B."/>
            <person name="Foster P.G."/>
            <person name="Simillion C."/>
            <person name="Van de Peer Y."/>
            <person name="Miranda-Saavedra D."/>
            <person name="Barton G.J."/>
            <person name="Westrop G.D."/>
            <person name="Mueller S."/>
            <person name="Dessi D."/>
            <person name="Fiori P.L."/>
            <person name="Ren Q."/>
            <person name="Paulsen I."/>
            <person name="Zhang H."/>
            <person name="Bastida-Corcuera F.D."/>
            <person name="Simoes-Barbosa A."/>
            <person name="Brown M.T."/>
            <person name="Hayes R.D."/>
            <person name="Mukherjee M."/>
            <person name="Okumura C.Y."/>
            <person name="Schneider R."/>
            <person name="Smith A.J."/>
            <person name="Vanacova S."/>
            <person name="Villalvazo M."/>
            <person name="Haas B.J."/>
            <person name="Pertea M."/>
            <person name="Feldblyum T.V."/>
            <person name="Utterback T.R."/>
            <person name="Shu C.L."/>
            <person name="Osoegawa K."/>
            <person name="de Jong P.J."/>
            <person name="Hrdy I."/>
            <person name="Horvathova L."/>
            <person name="Zubacova Z."/>
            <person name="Dolezal P."/>
            <person name="Malik S.B."/>
            <person name="Logsdon J.M. Jr."/>
            <person name="Henze K."/>
            <person name="Gupta A."/>
            <person name="Wang C.C."/>
            <person name="Dunne R.L."/>
            <person name="Upcroft J.A."/>
            <person name="Upcroft P."/>
            <person name="White O."/>
            <person name="Salzberg S.L."/>
            <person name="Tang P."/>
            <person name="Chiu C.-H."/>
            <person name="Lee Y.-S."/>
            <person name="Embley T.M."/>
            <person name="Coombs G.H."/>
            <person name="Mottram J.C."/>
            <person name="Tachezy J."/>
            <person name="Fraser-Liggett C.M."/>
            <person name="Johnson P.J."/>
        </authorList>
    </citation>
    <scope>NUCLEOTIDE SEQUENCE [LARGE SCALE GENOMIC DNA]</scope>
    <source>
        <strain evidence="6">G3</strain>
    </source>
</reference>
<dbReference type="SMR" id="A2FVN2"/>
<feature type="transmembrane region" description="Helical" evidence="5">
    <location>
        <begin position="239"/>
        <end position="258"/>
    </location>
</feature>
<feature type="transmembrane region" description="Helical" evidence="5">
    <location>
        <begin position="349"/>
        <end position="372"/>
    </location>
</feature>
<dbReference type="OrthoDB" id="10260443at2759"/>
<dbReference type="VEuPathDB" id="TrichDB:TVAG_344810"/>
<dbReference type="Pfam" id="PF00939">
    <property type="entry name" value="Na_sulph_symp"/>
    <property type="match status" value="1"/>
</dbReference>
<feature type="transmembrane region" description="Helical" evidence="5">
    <location>
        <begin position="384"/>
        <end position="410"/>
    </location>
</feature>